<reference evidence="1 2" key="1">
    <citation type="journal article" date="2014" name="PLoS Genet.">
        <title>Phylogenetically driven sequencing of extremely halophilic archaea reveals strategies for static and dynamic osmo-response.</title>
        <authorList>
            <person name="Becker E.A."/>
            <person name="Seitzer P.M."/>
            <person name="Tritt A."/>
            <person name="Larsen D."/>
            <person name="Krusor M."/>
            <person name="Yao A.I."/>
            <person name="Wu D."/>
            <person name="Madern D."/>
            <person name="Eisen J.A."/>
            <person name="Darling A.E."/>
            <person name="Facciotti M.T."/>
        </authorList>
    </citation>
    <scope>NUCLEOTIDE SEQUENCE [LARGE SCALE GENOMIC DNA]</scope>
    <source>
        <strain evidence="1 2">JCM 10990</strain>
    </source>
</reference>
<sequence length="382" mass="42249">MKYLYKIPIEEASQTGESDSLESRLAQAGVLEGDEAVVDQLSSAAPDLSLDGQFRAGSWHSRLHAEELRELANSSIEALPLFQEDGRYPDAGYYEIESASVPPAHANAHDIYVWDLELTRKGTQQNSYRAIESNTRQADHEFGNDTTALVGVPAAARKVQWFDGETQDRAPAEPIETRASEFGDVDIYNLADGEAEVGVEDPTLVYEVAYSDEAPVDCAAYDTRGEDEKYLENADGRVRVWQSLFSTLHDFESEIVLDNGLVRFRLDETEGTIEAEKWDSSIESWSDVDLDQPADVELWDVDLQEVAMVRDKAQLTFDVDADLFALDAILSRGAESVLFDIPEGEMGPVPGPLEDWLTPIAAETLVDPQAAKGLVSRNEGRK</sequence>
<proteinExistence type="predicted"/>
<dbReference type="Proteomes" id="UP000011693">
    <property type="component" value="Unassembled WGS sequence"/>
</dbReference>
<evidence type="ECO:0000313" key="2">
    <source>
        <dbReference type="Proteomes" id="UP000011693"/>
    </source>
</evidence>
<dbReference type="OrthoDB" id="204229at2157"/>
<gene>
    <name evidence="1" type="ORF">C482_15376</name>
</gene>
<keyword evidence="2" id="KW-1185">Reference proteome</keyword>
<dbReference type="STRING" id="1227492.C482_15376"/>
<evidence type="ECO:0000313" key="1">
    <source>
        <dbReference type="EMBL" id="ELY96768.1"/>
    </source>
</evidence>
<dbReference type="PATRIC" id="fig|1227492.4.peg.3055"/>
<protein>
    <submittedName>
        <fullName evidence="1">Uncharacterized protein</fullName>
    </submittedName>
</protein>
<name>M0AHB0_9EURY</name>
<dbReference type="RefSeq" id="WP_006168564.1">
    <property type="nucleotide sequence ID" value="NZ_AOIN01000080.1"/>
</dbReference>
<organism evidence="1 2">
    <name type="scientific">Natrialba chahannaoensis JCM 10990</name>
    <dbReference type="NCBI Taxonomy" id="1227492"/>
    <lineage>
        <taxon>Archaea</taxon>
        <taxon>Methanobacteriati</taxon>
        <taxon>Methanobacteriota</taxon>
        <taxon>Stenosarchaea group</taxon>
        <taxon>Halobacteria</taxon>
        <taxon>Halobacteriales</taxon>
        <taxon>Natrialbaceae</taxon>
        <taxon>Natrialba</taxon>
    </lineage>
</organism>
<dbReference type="EMBL" id="AOIN01000080">
    <property type="protein sequence ID" value="ELY96768.1"/>
    <property type="molecule type" value="Genomic_DNA"/>
</dbReference>
<dbReference type="AlphaFoldDB" id="M0AHB0"/>
<accession>M0AHB0</accession>
<comment type="caution">
    <text evidence="1">The sequence shown here is derived from an EMBL/GenBank/DDBJ whole genome shotgun (WGS) entry which is preliminary data.</text>
</comment>